<accession>T1AS67</accession>
<dbReference type="SUPFAM" id="SSF52518">
    <property type="entry name" value="Thiamin diphosphate-binding fold (THDP-binding)"/>
    <property type="match status" value="1"/>
</dbReference>
<dbReference type="Pfam" id="PF17831">
    <property type="entry name" value="PDH_E1_M"/>
    <property type="match status" value="1"/>
</dbReference>
<reference evidence="2" key="1">
    <citation type="submission" date="2013-08" db="EMBL/GenBank/DDBJ databases">
        <authorList>
            <person name="Mendez C."/>
            <person name="Richter M."/>
            <person name="Ferrer M."/>
            <person name="Sanchez J."/>
        </authorList>
    </citation>
    <scope>NUCLEOTIDE SEQUENCE</scope>
</reference>
<comment type="caution">
    <text evidence="2">The sequence shown here is derived from an EMBL/GenBank/DDBJ whole genome shotgun (WGS) entry which is preliminary data.</text>
</comment>
<sequence>FGFQRIGDLAWAAGDMRCRGFLIGGTAGRTTLNGEGLQHEDGHSHLLARPSPTATLTIRPSAMKLR</sequence>
<dbReference type="InterPro" id="IPR051157">
    <property type="entry name" value="PDH/Transketolase"/>
</dbReference>
<gene>
    <name evidence="2" type="ORF">B1B_07864</name>
</gene>
<keyword evidence="2" id="KW-0670">Pyruvate</keyword>
<proteinExistence type="predicted"/>
<dbReference type="PANTHER" id="PTHR43825:SF3">
    <property type="entry name" value="PYRUVATE DEHYDROGENASE E1 COMPONENT"/>
    <property type="match status" value="1"/>
</dbReference>
<name>T1AS67_9ZZZZ</name>
<dbReference type="Gene3D" id="3.40.50.970">
    <property type="match status" value="1"/>
</dbReference>
<reference evidence="2" key="2">
    <citation type="journal article" date="2014" name="ISME J.">
        <title>Microbial stratification in low pH oxic and suboxic macroscopic growths along an acid mine drainage.</title>
        <authorList>
            <person name="Mendez-Garcia C."/>
            <person name="Mesa V."/>
            <person name="Sprenger R.R."/>
            <person name="Richter M."/>
            <person name="Diez M.S."/>
            <person name="Solano J."/>
            <person name="Bargiela R."/>
            <person name="Golyshina O.V."/>
            <person name="Manteca A."/>
            <person name="Ramos J.L."/>
            <person name="Gallego J.R."/>
            <person name="Llorente I."/>
            <person name="Martins Dos Santos V.A."/>
            <person name="Jensen O.N."/>
            <person name="Pelaez A.I."/>
            <person name="Sanchez J."/>
            <person name="Ferrer M."/>
        </authorList>
    </citation>
    <scope>NUCLEOTIDE SEQUENCE</scope>
</reference>
<dbReference type="EMBL" id="AUZY01005041">
    <property type="protein sequence ID" value="EQD60202.1"/>
    <property type="molecule type" value="Genomic_DNA"/>
</dbReference>
<dbReference type="InterPro" id="IPR041621">
    <property type="entry name" value="PDH_E1_M"/>
</dbReference>
<dbReference type="PANTHER" id="PTHR43825">
    <property type="entry name" value="PYRUVATE DEHYDROGENASE E1 COMPONENT"/>
    <property type="match status" value="1"/>
</dbReference>
<feature type="non-terminal residue" evidence="2">
    <location>
        <position position="1"/>
    </location>
</feature>
<evidence type="ECO:0000313" key="2">
    <source>
        <dbReference type="EMBL" id="EQD60202.1"/>
    </source>
</evidence>
<evidence type="ECO:0000259" key="1">
    <source>
        <dbReference type="Pfam" id="PF17831"/>
    </source>
</evidence>
<protein>
    <submittedName>
        <fullName evidence="2">Pyruvate dehydrogenase subunit E1</fullName>
    </submittedName>
</protein>
<feature type="domain" description="Pyruvate dehydrogenase E1 component middle" evidence="1">
    <location>
        <begin position="1"/>
        <end position="52"/>
    </location>
</feature>
<dbReference type="InterPro" id="IPR029061">
    <property type="entry name" value="THDP-binding"/>
</dbReference>
<organism evidence="2">
    <name type="scientific">mine drainage metagenome</name>
    <dbReference type="NCBI Taxonomy" id="410659"/>
    <lineage>
        <taxon>unclassified sequences</taxon>
        <taxon>metagenomes</taxon>
        <taxon>ecological metagenomes</taxon>
    </lineage>
</organism>
<dbReference type="AlphaFoldDB" id="T1AS67"/>